<dbReference type="AlphaFoldDB" id="B5EDG9"/>
<keyword evidence="11 18" id="KW-0418">Kinase</keyword>
<dbReference type="InterPro" id="IPR013767">
    <property type="entry name" value="PAS_fold"/>
</dbReference>
<evidence type="ECO:0000256" key="12">
    <source>
        <dbReference type="ARBA" id="ARBA00022989"/>
    </source>
</evidence>
<feature type="domain" description="PAC" evidence="17">
    <location>
        <begin position="85"/>
        <end position="137"/>
    </location>
</feature>
<evidence type="ECO:0000313" key="18">
    <source>
        <dbReference type="EMBL" id="ACH39165.1"/>
    </source>
</evidence>
<keyword evidence="5" id="KW-0997">Cell inner membrane</keyword>
<dbReference type="SMART" id="SM00387">
    <property type="entry name" value="HATPase_c"/>
    <property type="match status" value="1"/>
</dbReference>
<dbReference type="PRINTS" id="PR00344">
    <property type="entry name" value="BCTRLSENSOR"/>
</dbReference>
<dbReference type="eggNOG" id="COG4251">
    <property type="taxonomic scope" value="Bacteria"/>
</dbReference>
<evidence type="ECO:0000256" key="4">
    <source>
        <dbReference type="ARBA" id="ARBA00022475"/>
    </source>
</evidence>
<dbReference type="HOGENOM" id="CLU_000445_114_71_7"/>
<dbReference type="Gene3D" id="3.30.450.20">
    <property type="entry name" value="PAS domain"/>
    <property type="match status" value="3"/>
</dbReference>
<dbReference type="InterPro" id="IPR036097">
    <property type="entry name" value="HisK_dim/P_sf"/>
</dbReference>
<dbReference type="STRING" id="404380.Gbem_2153"/>
<dbReference type="GO" id="GO:0005886">
    <property type="term" value="C:plasma membrane"/>
    <property type="evidence" value="ECO:0007669"/>
    <property type="project" value="UniProtKB-SubCell"/>
</dbReference>
<dbReference type="InterPro" id="IPR013655">
    <property type="entry name" value="PAS_fold_3"/>
</dbReference>
<feature type="domain" description="PAS" evidence="16">
    <location>
        <begin position="160"/>
        <end position="231"/>
    </location>
</feature>
<keyword evidence="12" id="KW-1133">Transmembrane helix</keyword>
<evidence type="ECO:0000259" key="15">
    <source>
        <dbReference type="PROSITE" id="PS50109"/>
    </source>
</evidence>
<comment type="subcellular location">
    <subcellularLocation>
        <location evidence="2">Cell inner membrane</location>
        <topology evidence="2">Multi-pass membrane protein</topology>
    </subcellularLocation>
</comment>
<dbReference type="PANTHER" id="PTHR42878:SF15">
    <property type="entry name" value="BACTERIOPHYTOCHROME"/>
    <property type="match status" value="1"/>
</dbReference>
<dbReference type="OrthoDB" id="9778628at2"/>
<dbReference type="Gene3D" id="3.30.565.10">
    <property type="entry name" value="Histidine kinase-like ATPase, C-terminal domain"/>
    <property type="match status" value="1"/>
</dbReference>
<accession>B5EDG9</accession>
<dbReference type="Pfam" id="PF08447">
    <property type="entry name" value="PAS_3"/>
    <property type="match status" value="1"/>
</dbReference>
<evidence type="ECO:0000259" key="16">
    <source>
        <dbReference type="PROSITE" id="PS50112"/>
    </source>
</evidence>
<dbReference type="Proteomes" id="UP000008825">
    <property type="component" value="Chromosome"/>
</dbReference>
<evidence type="ECO:0000256" key="11">
    <source>
        <dbReference type="ARBA" id="ARBA00022777"/>
    </source>
</evidence>
<feature type="domain" description="PAS" evidence="16">
    <location>
        <begin position="12"/>
        <end position="56"/>
    </location>
</feature>
<dbReference type="InterPro" id="IPR004358">
    <property type="entry name" value="Sig_transdc_His_kin-like_C"/>
</dbReference>
<dbReference type="RefSeq" id="WP_012530588.1">
    <property type="nucleotide sequence ID" value="NC_011146.1"/>
</dbReference>
<feature type="domain" description="Histidine kinase" evidence="15">
    <location>
        <begin position="434"/>
        <end position="645"/>
    </location>
</feature>
<protein>
    <recommendedName>
        <fullName evidence="3">histidine kinase</fullName>
        <ecNumber evidence="3">2.7.13.3</ecNumber>
    </recommendedName>
</protein>
<dbReference type="CDD" id="cd00082">
    <property type="entry name" value="HisKA"/>
    <property type="match status" value="1"/>
</dbReference>
<keyword evidence="10" id="KW-0547">Nucleotide-binding</keyword>
<dbReference type="InterPro" id="IPR005467">
    <property type="entry name" value="His_kinase_dom"/>
</dbReference>
<feature type="coiled-coil region" evidence="14">
    <location>
        <begin position="393"/>
        <end position="427"/>
    </location>
</feature>
<dbReference type="GO" id="GO:0006355">
    <property type="term" value="P:regulation of DNA-templated transcription"/>
    <property type="evidence" value="ECO:0007669"/>
    <property type="project" value="InterPro"/>
</dbReference>
<dbReference type="Pfam" id="PF00512">
    <property type="entry name" value="HisKA"/>
    <property type="match status" value="1"/>
</dbReference>
<dbReference type="Pfam" id="PF00989">
    <property type="entry name" value="PAS"/>
    <property type="match status" value="1"/>
</dbReference>
<comment type="catalytic activity">
    <reaction evidence="1">
        <text>ATP + protein L-histidine = ADP + protein N-phospho-L-histidine.</text>
        <dbReference type="EC" id="2.7.13.3"/>
    </reaction>
</comment>
<proteinExistence type="predicted"/>
<evidence type="ECO:0000256" key="3">
    <source>
        <dbReference type="ARBA" id="ARBA00012438"/>
    </source>
</evidence>
<dbReference type="InterPro" id="IPR013656">
    <property type="entry name" value="PAS_4"/>
</dbReference>
<dbReference type="NCBIfam" id="TIGR00229">
    <property type="entry name" value="sensory_box"/>
    <property type="match status" value="3"/>
</dbReference>
<dbReference type="SMART" id="SM00388">
    <property type="entry name" value="HisKA"/>
    <property type="match status" value="1"/>
</dbReference>
<dbReference type="SMART" id="SM00086">
    <property type="entry name" value="PAC"/>
    <property type="match status" value="3"/>
</dbReference>
<dbReference type="InterPro" id="IPR050351">
    <property type="entry name" value="BphY/WalK/GraS-like"/>
</dbReference>
<dbReference type="PROSITE" id="PS50112">
    <property type="entry name" value="PAS"/>
    <property type="match status" value="2"/>
</dbReference>
<dbReference type="InterPro" id="IPR000014">
    <property type="entry name" value="PAS"/>
</dbReference>
<evidence type="ECO:0000256" key="13">
    <source>
        <dbReference type="ARBA" id="ARBA00023136"/>
    </source>
</evidence>
<dbReference type="GO" id="GO:0007234">
    <property type="term" value="P:osmosensory signaling via phosphorelay pathway"/>
    <property type="evidence" value="ECO:0007669"/>
    <property type="project" value="TreeGrafter"/>
</dbReference>
<dbReference type="SUPFAM" id="SSF55874">
    <property type="entry name" value="ATPase domain of HSP90 chaperone/DNA topoisomerase II/histidine kinase"/>
    <property type="match status" value="1"/>
</dbReference>
<keyword evidence="6" id="KW-0597">Phosphoprotein</keyword>
<evidence type="ECO:0000256" key="7">
    <source>
        <dbReference type="ARBA" id="ARBA00022679"/>
    </source>
</evidence>
<dbReference type="InterPro" id="IPR001610">
    <property type="entry name" value="PAC"/>
</dbReference>
<feature type="domain" description="PAC" evidence="17">
    <location>
        <begin position="234"/>
        <end position="286"/>
    </location>
</feature>
<reference evidence="18 19" key="1">
    <citation type="submission" date="2008-07" db="EMBL/GenBank/DDBJ databases">
        <title>Complete sequence of Geobacter bemidjiensis BEM.</title>
        <authorList>
            <consortium name="US DOE Joint Genome Institute"/>
            <person name="Lucas S."/>
            <person name="Copeland A."/>
            <person name="Lapidus A."/>
            <person name="Glavina del Rio T."/>
            <person name="Dalin E."/>
            <person name="Tice H."/>
            <person name="Bruce D."/>
            <person name="Goodwin L."/>
            <person name="Pitluck S."/>
            <person name="Kiss H."/>
            <person name="Brettin T."/>
            <person name="Detter J.C."/>
            <person name="Han C."/>
            <person name="Kuske C.R."/>
            <person name="Schmutz J."/>
            <person name="Larimer F."/>
            <person name="Land M."/>
            <person name="Hauser L."/>
            <person name="Kyrpides N."/>
            <person name="Lykidis A."/>
            <person name="Lovley D."/>
            <person name="Richardson P."/>
        </authorList>
    </citation>
    <scope>NUCLEOTIDE SEQUENCE [LARGE SCALE GENOMIC DNA]</scope>
    <source>
        <strain evidence="19">ATCC BAA-1014 / DSM 16622 / JCM 12645 / Bem</strain>
    </source>
</reference>
<dbReference type="SUPFAM" id="SSF47384">
    <property type="entry name" value="Homodimeric domain of signal transducing histidine kinase"/>
    <property type="match status" value="1"/>
</dbReference>
<evidence type="ECO:0000256" key="10">
    <source>
        <dbReference type="ARBA" id="ARBA00022741"/>
    </source>
</evidence>
<evidence type="ECO:0000259" key="17">
    <source>
        <dbReference type="PROSITE" id="PS50113"/>
    </source>
</evidence>
<evidence type="ECO:0000256" key="14">
    <source>
        <dbReference type="SAM" id="Coils"/>
    </source>
</evidence>
<feature type="domain" description="PAC" evidence="17">
    <location>
        <begin position="355"/>
        <end position="409"/>
    </location>
</feature>
<dbReference type="InterPro" id="IPR035965">
    <property type="entry name" value="PAS-like_dom_sf"/>
</dbReference>
<evidence type="ECO:0000256" key="9">
    <source>
        <dbReference type="ARBA" id="ARBA00022737"/>
    </source>
</evidence>
<dbReference type="FunFam" id="3.30.565.10:FF:000006">
    <property type="entry name" value="Sensor histidine kinase WalK"/>
    <property type="match status" value="1"/>
</dbReference>
<dbReference type="GO" id="GO:0000166">
    <property type="term" value="F:nucleotide binding"/>
    <property type="evidence" value="ECO:0007669"/>
    <property type="project" value="UniProtKB-KW"/>
</dbReference>
<evidence type="ECO:0000256" key="5">
    <source>
        <dbReference type="ARBA" id="ARBA00022519"/>
    </source>
</evidence>
<dbReference type="KEGG" id="gbm:Gbem_2153"/>
<dbReference type="InterPro" id="IPR000700">
    <property type="entry name" value="PAS-assoc_C"/>
</dbReference>
<dbReference type="PROSITE" id="PS50113">
    <property type="entry name" value="PAC"/>
    <property type="match status" value="3"/>
</dbReference>
<evidence type="ECO:0000256" key="6">
    <source>
        <dbReference type="ARBA" id="ARBA00022553"/>
    </source>
</evidence>
<dbReference type="eggNOG" id="COG4936">
    <property type="taxonomic scope" value="Bacteria"/>
</dbReference>
<sequence length="645" mass="72156">MKRGDGAAMPMDADKLAAMVESSGDAIVGMNLDGTISSWNPAATRLYGYSAKEAVGCDISVLESLERPGEIAAELQEVQKEKRSRHYDRYRRRKDGSQVFVSLTLSPILDRQNTLIGLSSIGRDAEELVQKRTKELMQAIRALQVEISERSRAEEALTQSEEMLRFAALAADIGIWHYDLLTGDLVWSDRCKELFGYPHDFQMTYEAFLDAVAEEDRQRVDQAVQRALQDKSEYAVELRVILQDGQVRWVMSKGHAFYDSQGKPLRMAGIALDITQTKKTEAALLRAKEEWESTFNSVPDLIAILDEKCRIVRVNEAMAQRVHISADGCVGLFCYQVLHGENAPPHFCPHGQSLMDNMQHIVEVYDPHLSGTFLVSTTPLVAADGKSIGTVHVARDITERKRAEEEIARLNADLGAHLAELEERNQELDAFNRMISHDLRQPLNIMSLAGQHIEMLCSSDTPECRQSVQTLEQSVLRMNTMIETLLSFSRSTHGNLMREDFDISEMVQVILAEFYLAEPPRRITTVIAEETKVNADPRLLRTALENLLGNAWKYTGGREEGYIEFGVRGGGAKPVYFIKDNGMGFDMADADKLFVPFQRLAGADAFKGSGIGLATVEKIIKRHGGRIWAEGEPDKGATFYFTLES</sequence>
<dbReference type="InterPro" id="IPR003661">
    <property type="entry name" value="HisK_dim/P_dom"/>
</dbReference>
<dbReference type="EC" id="2.7.13.3" evidence="3"/>
<dbReference type="EMBL" id="CP001124">
    <property type="protein sequence ID" value="ACH39165.1"/>
    <property type="molecule type" value="Genomic_DNA"/>
</dbReference>
<dbReference type="FunFam" id="2.10.70.100:FF:000001">
    <property type="entry name" value="Sensory transduction histidine kinase"/>
    <property type="match status" value="1"/>
</dbReference>
<evidence type="ECO:0000256" key="2">
    <source>
        <dbReference type="ARBA" id="ARBA00004429"/>
    </source>
</evidence>
<evidence type="ECO:0000256" key="1">
    <source>
        <dbReference type="ARBA" id="ARBA00000085"/>
    </source>
</evidence>
<dbReference type="GO" id="GO:0000156">
    <property type="term" value="F:phosphorelay response regulator activity"/>
    <property type="evidence" value="ECO:0007669"/>
    <property type="project" value="TreeGrafter"/>
</dbReference>
<dbReference type="InterPro" id="IPR036890">
    <property type="entry name" value="HATPase_C_sf"/>
</dbReference>
<evidence type="ECO:0000256" key="8">
    <source>
        <dbReference type="ARBA" id="ARBA00022692"/>
    </source>
</evidence>
<dbReference type="PANTHER" id="PTHR42878">
    <property type="entry name" value="TWO-COMPONENT HISTIDINE KINASE"/>
    <property type="match status" value="1"/>
</dbReference>
<name>B5EDG9_CITBB</name>
<dbReference type="InterPro" id="IPR003594">
    <property type="entry name" value="HATPase_dom"/>
</dbReference>
<gene>
    <name evidence="18" type="ordered locus">Gbem_2153</name>
</gene>
<keyword evidence="9" id="KW-0677">Repeat</keyword>
<keyword evidence="4" id="KW-1003">Cell membrane</keyword>
<dbReference type="Pfam" id="PF02518">
    <property type="entry name" value="HATPase_c"/>
    <property type="match status" value="1"/>
</dbReference>
<dbReference type="SMART" id="SM00091">
    <property type="entry name" value="PAS"/>
    <property type="match status" value="3"/>
</dbReference>
<keyword evidence="13" id="KW-0472">Membrane</keyword>
<dbReference type="Gene3D" id="2.10.70.100">
    <property type="match status" value="1"/>
</dbReference>
<keyword evidence="14" id="KW-0175">Coiled coil</keyword>
<dbReference type="SUPFAM" id="SSF55785">
    <property type="entry name" value="PYP-like sensor domain (PAS domain)"/>
    <property type="match status" value="3"/>
</dbReference>
<dbReference type="GO" id="GO:0000155">
    <property type="term" value="F:phosphorelay sensor kinase activity"/>
    <property type="evidence" value="ECO:0007669"/>
    <property type="project" value="InterPro"/>
</dbReference>
<keyword evidence="19" id="KW-1185">Reference proteome</keyword>
<dbReference type="GO" id="GO:0030295">
    <property type="term" value="F:protein kinase activator activity"/>
    <property type="evidence" value="ECO:0007669"/>
    <property type="project" value="TreeGrafter"/>
</dbReference>
<dbReference type="Gene3D" id="1.10.287.130">
    <property type="match status" value="1"/>
</dbReference>
<reference evidence="18 19" key="2">
    <citation type="journal article" date="2010" name="BMC Genomics">
        <title>The genome of Geobacter bemidjiensis, exemplar for the subsurface clade of Geobacter species that predominate in Fe(III)-reducing subsurface environments.</title>
        <authorList>
            <person name="Aklujkar M."/>
            <person name="Young N.D."/>
            <person name="Holmes D."/>
            <person name="Chavan M."/>
            <person name="Risso C."/>
            <person name="Kiss H.E."/>
            <person name="Han C.S."/>
            <person name="Land M.L."/>
            <person name="Lovley D.R."/>
        </authorList>
    </citation>
    <scope>NUCLEOTIDE SEQUENCE [LARGE SCALE GENOMIC DNA]</scope>
    <source>
        <strain evidence="19">ATCC BAA-1014 / DSM 16622 / JCM 12645 / Bem</strain>
    </source>
</reference>
<dbReference type="PROSITE" id="PS50109">
    <property type="entry name" value="HIS_KIN"/>
    <property type="match status" value="1"/>
</dbReference>
<evidence type="ECO:0000313" key="19">
    <source>
        <dbReference type="Proteomes" id="UP000008825"/>
    </source>
</evidence>
<keyword evidence="7" id="KW-0808">Transferase</keyword>
<organism evidence="18 19">
    <name type="scientific">Citrifermentans bemidjiense (strain ATCC BAA-1014 / DSM 16622 / JCM 12645 / Bem)</name>
    <name type="common">Geobacter bemidjiensis</name>
    <dbReference type="NCBI Taxonomy" id="404380"/>
    <lineage>
        <taxon>Bacteria</taxon>
        <taxon>Pseudomonadati</taxon>
        <taxon>Thermodesulfobacteriota</taxon>
        <taxon>Desulfuromonadia</taxon>
        <taxon>Geobacterales</taxon>
        <taxon>Geobacteraceae</taxon>
        <taxon>Citrifermentans</taxon>
    </lineage>
</organism>
<dbReference type="CDD" id="cd00130">
    <property type="entry name" value="PAS"/>
    <property type="match status" value="3"/>
</dbReference>
<dbReference type="Pfam" id="PF08448">
    <property type="entry name" value="PAS_4"/>
    <property type="match status" value="1"/>
</dbReference>
<keyword evidence="8" id="KW-0812">Transmembrane</keyword>